<proteinExistence type="predicted"/>
<feature type="region of interest" description="Disordered" evidence="1">
    <location>
        <begin position="137"/>
        <end position="158"/>
    </location>
</feature>
<dbReference type="EMBL" id="JABGBN010000007">
    <property type="protein sequence ID" value="NOL52257.1"/>
    <property type="molecule type" value="Genomic_DNA"/>
</dbReference>
<dbReference type="RefSeq" id="WP_216605077.1">
    <property type="nucleotide sequence ID" value="NZ_JABGBN010000007.1"/>
</dbReference>
<comment type="caution">
    <text evidence="2">The sequence shown here is derived from an EMBL/GenBank/DDBJ whole genome shotgun (WGS) entry which is preliminary data.</text>
</comment>
<reference evidence="2 3" key="1">
    <citation type="submission" date="2020-05" db="EMBL/GenBank/DDBJ databases">
        <authorList>
            <person name="Niu N."/>
        </authorList>
    </citation>
    <scope>NUCLEOTIDE SEQUENCE [LARGE SCALE GENOMIC DNA]</scope>
    <source>
        <strain evidence="2 3">3340-03</strain>
    </source>
</reference>
<sequence>MTSSHDERTAICIEQEAVFLICASSQSGLHAGKDGLELTIQGNTHLKGGIVDSQATADKNRFSTGTLTTENIHNYSEVKVENIGGGFSTDMSQNMANGVAAGLSALGSVNKADHSTSYSAIGPTIYLTVDQGEIPTGLSRDTQNANAKTERFDMTEVR</sequence>
<keyword evidence="3" id="KW-1185">Reference proteome</keyword>
<evidence type="ECO:0000313" key="2">
    <source>
        <dbReference type="EMBL" id="NOL52257.1"/>
    </source>
</evidence>
<evidence type="ECO:0000256" key="1">
    <source>
        <dbReference type="SAM" id="MobiDB-lite"/>
    </source>
</evidence>
<feature type="compositionally biased region" description="Basic and acidic residues" evidence="1">
    <location>
        <begin position="148"/>
        <end position="158"/>
    </location>
</feature>
<protein>
    <submittedName>
        <fullName evidence="2">Uncharacterized protein</fullName>
    </submittedName>
</protein>
<name>A0A849PBI0_9BURK</name>
<organism evidence="2 3">
    <name type="scientific">Pelistega suis</name>
    <dbReference type="NCBI Taxonomy" id="1631957"/>
    <lineage>
        <taxon>Bacteria</taxon>
        <taxon>Pseudomonadati</taxon>
        <taxon>Pseudomonadota</taxon>
        <taxon>Betaproteobacteria</taxon>
        <taxon>Burkholderiales</taxon>
        <taxon>Alcaligenaceae</taxon>
        <taxon>Pelistega</taxon>
    </lineage>
</organism>
<dbReference type="Proteomes" id="UP000537862">
    <property type="component" value="Unassembled WGS sequence"/>
</dbReference>
<gene>
    <name evidence="2" type="ORF">HKX39_08785</name>
</gene>
<accession>A0A849PBI0</accession>
<evidence type="ECO:0000313" key="3">
    <source>
        <dbReference type="Proteomes" id="UP000537862"/>
    </source>
</evidence>
<feature type="non-terminal residue" evidence="2">
    <location>
        <position position="158"/>
    </location>
</feature>
<dbReference type="AlphaFoldDB" id="A0A849PBI0"/>